<dbReference type="InterPro" id="IPR000210">
    <property type="entry name" value="BTB/POZ_dom"/>
</dbReference>
<accession>A0A1L7WU73</accession>
<dbReference type="SMART" id="SM00225">
    <property type="entry name" value="BTB"/>
    <property type="match status" value="1"/>
</dbReference>
<dbReference type="SUPFAM" id="SSF54695">
    <property type="entry name" value="POZ domain"/>
    <property type="match status" value="1"/>
</dbReference>
<dbReference type="AlphaFoldDB" id="A0A1L7WU73"/>
<dbReference type="Pfam" id="PF00651">
    <property type="entry name" value="BTB"/>
    <property type="match status" value="1"/>
</dbReference>
<dbReference type="Proteomes" id="UP000184330">
    <property type="component" value="Unassembled WGS sequence"/>
</dbReference>
<name>A0A1L7WU73_9HELO</name>
<gene>
    <name evidence="3" type="ORF">PAC_06223</name>
</gene>
<dbReference type="PANTHER" id="PTHR47843">
    <property type="entry name" value="BTB DOMAIN-CONTAINING PROTEIN-RELATED"/>
    <property type="match status" value="1"/>
</dbReference>
<keyword evidence="4" id="KW-1185">Reference proteome</keyword>
<dbReference type="CDD" id="cd18186">
    <property type="entry name" value="BTB_POZ_ZBTB_KLHL-like"/>
    <property type="match status" value="1"/>
</dbReference>
<protein>
    <recommendedName>
        <fullName evidence="2">BTB domain-containing protein</fullName>
    </recommendedName>
</protein>
<reference evidence="3 4" key="1">
    <citation type="submission" date="2016-03" db="EMBL/GenBank/DDBJ databases">
        <authorList>
            <person name="Ploux O."/>
        </authorList>
    </citation>
    <scope>NUCLEOTIDE SEQUENCE [LARGE SCALE GENOMIC DNA]</scope>
    <source>
        <strain evidence="3 4">UAMH 11012</strain>
    </source>
</reference>
<feature type="region of interest" description="Disordered" evidence="1">
    <location>
        <begin position="1"/>
        <end position="23"/>
    </location>
</feature>
<evidence type="ECO:0000313" key="4">
    <source>
        <dbReference type="Proteomes" id="UP000184330"/>
    </source>
</evidence>
<organism evidence="3 4">
    <name type="scientific">Phialocephala subalpina</name>
    <dbReference type="NCBI Taxonomy" id="576137"/>
    <lineage>
        <taxon>Eukaryota</taxon>
        <taxon>Fungi</taxon>
        <taxon>Dikarya</taxon>
        <taxon>Ascomycota</taxon>
        <taxon>Pezizomycotina</taxon>
        <taxon>Leotiomycetes</taxon>
        <taxon>Helotiales</taxon>
        <taxon>Mollisiaceae</taxon>
        <taxon>Phialocephala</taxon>
        <taxon>Phialocephala fortinii species complex</taxon>
    </lineage>
</organism>
<dbReference type="InterPro" id="IPR011333">
    <property type="entry name" value="SKP1/BTB/POZ_sf"/>
</dbReference>
<sequence>MSTKRPRSSRYLPRKTISPANNKRGFDEMTGFSPIAASDLIIKCKGDVFNAHRSVVCIQTPVFAAMVDGKFLEASTGVIELVDDDPEVVKQVINYLYKGNYSDYSGSMNEETKKSAALVMNTKVYISADKWDIPALNAPAAKKHETALALWGLTEGSLRV</sequence>
<evidence type="ECO:0000256" key="1">
    <source>
        <dbReference type="SAM" id="MobiDB-lite"/>
    </source>
</evidence>
<dbReference type="OrthoDB" id="6359816at2759"/>
<dbReference type="PROSITE" id="PS50097">
    <property type="entry name" value="BTB"/>
    <property type="match status" value="1"/>
</dbReference>
<dbReference type="Gene3D" id="3.30.710.10">
    <property type="entry name" value="Potassium Channel Kv1.1, Chain A"/>
    <property type="match status" value="1"/>
</dbReference>
<proteinExistence type="predicted"/>
<dbReference type="EMBL" id="FJOG01000008">
    <property type="protein sequence ID" value="CZR56335.1"/>
    <property type="molecule type" value="Genomic_DNA"/>
</dbReference>
<evidence type="ECO:0000313" key="3">
    <source>
        <dbReference type="EMBL" id="CZR56335.1"/>
    </source>
</evidence>
<feature type="domain" description="BTB" evidence="2">
    <location>
        <begin position="38"/>
        <end position="105"/>
    </location>
</feature>
<dbReference type="STRING" id="576137.A0A1L7WU73"/>
<dbReference type="PANTHER" id="PTHR47843:SF5">
    <property type="entry name" value="BTB_POZ DOMAIN PROTEIN"/>
    <property type="match status" value="1"/>
</dbReference>
<evidence type="ECO:0000259" key="2">
    <source>
        <dbReference type="PROSITE" id="PS50097"/>
    </source>
</evidence>